<dbReference type="EMBL" id="JFAX01000007">
    <property type="protein sequence ID" value="EXI68039.1"/>
    <property type="molecule type" value="Genomic_DNA"/>
</dbReference>
<dbReference type="Proteomes" id="UP000020218">
    <property type="component" value="Unassembled WGS sequence"/>
</dbReference>
<name>A0A011PP19_9PROT</name>
<reference evidence="2" key="1">
    <citation type="submission" date="2014-02" db="EMBL/GenBank/DDBJ databases">
        <title>Expanding our view of genomic diversity in Candidatus Accumulibacter clades.</title>
        <authorList>
            <person name="Skennerton C.T."/>
            <person name="Barr J.J."/>
            <person name="Slater F.R."/>
            <person name="Bond P.L."/>
            <person name="Tyson G.W."/>
        </authorList>
    </citation>
    <scope>NUCLEOTIDE SEQUENCE [LARGE SCALE GENOMIC DNA]</scope>
</reference>
<dbReference type="AlphaFoldDB" id="A0A011PP19"/>
<proteinExistence type="predicted"/>
<feature type="signal peptide" evidence="1">
    <location>
        <begin position="1"/>
        <end position="25"/>
    </location>
</feature>
<organism evidence="2 3">
    <name type="scientific">Candidatus Accumulibacter adjunctus</name>
    <dbReference type="NCBI Taxonomy" id="1454001"/>
    <lineage>
        <taxon>Bacteria</taxon>
        <taxon>Pseudomonadati</taxon>
        <taxon>Pseudomonadota</taxon>
        <taxon>Betaproteobacteria</taxon>
        <taxon>Candidatus Accumulibacter</taxon>
    </lineage>
</organism>
<sequence length="124" mass="13535">MNKLAPRLRATALALFLLPAGMTGAAGQAGALQGEYEFHGRTRVDPPADEARDTHLGLVLEGAVARELYRRLRVRAVRDPCLDDGSRSKTQGPLRCTEMANGRSWRCEFAIQLDRSILVADGVC</sequence>
<comment type="caution">
    <text evidence="2">The sequence shown here is derived from an EMBL/GenBank/DDBJ whole genome shotgun (WGS) entry which is preliminary data.</text>
</comment>
<keyword evidence="1" id="KW-0732">Signal</keyword>
<accession>A0A011PP19</accession>
<gene>
    <name evidence="2" type="ORF">AW08_01644</name>
</gene>
<protein>
    <submittedName>
        <fullName evidence="2">Uncharacterized protein</fullName>
    </submittedName>
</protein>
<evidence type="ECO:0000313" key="3">
    <source>
        <dbReference type="Proteomes" id="UP000020218"/>
    </source>
</evidence>
<keyword evidence="3" id="KW-1185">Reference proteome</keyword>
<evidence type="ECO:0000256" key="1">
    <source>
        <dbReference type="SAM" id="SignalP"/>
    </source>
</evidence>
<evidence type="ECO:0000313" key="2">
    <source>
        <dbReference type="EMBL" id="EXI68039.1"/>
    </source>
</evidence>
<dbReference type="PATRIC" id="fig|1454001.3.peg.1569"/>
<feature type="chain" id="PRO_5001461748" evidence="1">
    <location>
        <begin position="26"/>
        <end position="124"/>
    </location>
</feature>